<accession>A0AAW1XUP4</accession>
<gene>
    <name evidence="2" type="ORF">M0R45_017137</name>
</gene>
<keyword evidence="1" id="KW-0812">Transmembrane</keyword>
<dbReference type="EMBL" id="JBEDUW010000003">
    <property type="protein sequence ID" value="KAK9940478.1"/>
    <property type="molecule type" value="Genomic_DNA"/>
</dbReference>
<dbReference type="AlphaFoldDB" id="A0AAW1XUP4"/>
<dbReference type="Proteomes" id="UP001457282">
    <property type="component" value="Unassembled WGS sequence"/>
</dbReference>
<organism evidence="2 3">
    <name type="scientific">Rubus argutus</name>
    <name type="common">Southern blackberry</name>
    <dbReference type="NCBI Taxonomy" id="59490"/>
    <lineage>
        <taxon>Eukaryota</taxon>
        <taxon>Viridiplantae</taxon>
        <taxon>Streptophyta</taxon>
        <taxon>Embryophyta</taxon>
        <taxon>Tracheophyta</taxon>
        <taxon>Spermatophyta</taxon>
        <taxon>Magnoliopsida</taxon>
        <taxon>eudicotyledons</taxon>
        <taxon>Gunneridae</taxon>
        <taxon>Pentapetalae</taxon>
        <taxon>rosids</taxon>
        <taxon>fabids</taxon>
        <taxon>Rosales</taxon>
        <taxon>Rosaceae</taxon>
        <taxon>Rosoideae</taxon>
        <taxon>Rosoideae incertae sedis</taxon>
        <taxon>Rubus</taxon>
    </lineage>
</organism>
<name>A0AAW1XUP4_RUBAR</name>
<evidence type="ECO:0000313" key="3">
    <source>
        <dbReference type="Proteomes" id="UP001457282"/>
    </source>
</evidence>
<protein>
    <submittedName>
        <fullName evidence="2">Uncharacterized protein</fullName>
    </submittedName>
</protein>
<sequence length="83" mass="9819">MTAKSGILDRLSLELTLFESLAVSTIMFTVLQLLWQVVFVLWHIYCVCANIRTDEWINWKKYPWFQLVIPPQTDVKDFLALRT</sequence>
<evidence type="ECO:0000256" key="1">
    <source>
        <dbReference type="SAM" id="Phobius"/>
    </source>
</evidence>
<reference evidence="2 3" key="1">
    <citation type="journal article" date="2023" name="G3 (Bethesda)">
        <title>A chromosome-length genome assembly and annotation of blackberry (Rubus argutus, cv. 'Hillquist').</title>
        <authorList>
            <person name="Bruna T."/>
            <person name="Aryal R."/>
            <person name="Dudchenko O."/>
            <person name="Sargent D.J."/>
            <person name="Mead D."/>
            <person name="Buti M."/>
            <person name="Cavallini A."/>
            <person name="Hytonen T."/>
            <person name="Andres J."/>
            <person name="Pham M."/>
            <person name="Weisz D."/>
            <person name="Mascagni F."/>
            <person name="Usai G."/>
            <person name="Natali L."/>
            <person name="Bassil N."/>
            <person name="Fernandez G.E."/>
            <person name="Lomsadze A."/>
            <person name="Armour M."/>
            <person name="Olukolu B."/>
            <person name="Poorten T."/>
            <person name="Britton C."/>
            <person name="Davik J."/>
            <person name="Ashrafi H."/>
            <person name="Aiden E.L."/>
            <person name="Borodovsky M."/>
            <person name="Worthington M."/>
        </authorList>
    </citation>
    <scope>NUCLEOTIDE SEQUENCE [LARGE SCALE GENOMIC DNA]</scope>
    <source>
        <strain evidence="2">PI 553951</strain>
    </source>
</reference>
<proteinExistence type="predicted"/>
<evidence type="ECO:0000313" key="2">
    <source>
        <dbReference type="EMBL" id="KAK9940478.1"/>
    </source>
</evidence>
<feature type="transmembrane region" description="Helical" evidence="1">
    <location>
        <begin position="21"/>
        <end position="45"/>
    </location>
</feature>
<comment type="caution">
    <text evidence="2">The sequence shown here is derived from an EMBL/GenBank/DDBJ whole genome shotgun (WGS) entry which is preliminary data.</text>
</comment>
<keyword evidence="1" id="KW-1133">Transmembrane helix</keyword>
<keyword evidence="1" id="KW-0472">Membrane</keyword>
<keyword evidence="3" id="KW-1185">Reference proteome</keyword>